<reference evidence="2 3" key="1">
    <citation type="journal article" date="2016" name="Nat. Commun.">
        <title>Thousands of microbial genomes shed light on interconnected biogeochemical processes in an aquifer system.</title>
        <authorList>
            <person name="Anantharaman K."/>
            <person name="Brown C.T."/>
            <person name="Hug L.A."/>
            <person name="Sharon I."/>
            <person name="Castelle C.J."/>
            <person name="Probst A.J."/>
            <person name="Thomas B.C."/>
            <person name="Singh A."/>
            <person name="Wilkins M.J."/>
            <person name="Karaoz U."/>
            <person name="Brodie E.L."/>
            <person name="Williams K.H."/>
            <person name="Hubbard S.S."/>
            <person name="Banfield J.F."/>
        </authorList>
    </citation>
    <scope>NUCLEOTIDE SEQUENCE [LARGE SCALE GENOMIC DNA]</scope>
</reference>
<evidence type="ECO:0008006" key="4">
    <source>
        <dbReference type="Google" id="ProtNLM"/>
    </source>
</evidence>
<gene>
    <name evidence="2" type="ORF">A2538_00600</name>
</gene>
<comment type="caution">
    <text evidence="2">The sequence shown here is derived from an EMBL/GenBank/DDBJ whole genome shotgun (WGS) entry which is preliminary data.</text>
</comment>
<organism evidence="2 3">
    <name type="scientific">Candidatus Magasanikbacteria bacterium RIFOXYD2_FULL_41_14</name>
    <dbReference type="NCBI Taxonomy" id="1798709"/>
    <lineage>
        <taxon>Bacteria</taxon>
        <taxon>Candidatus Magasanikiibacteriota</taxon>
    </lineage>
</organism>
<dbReference type="Proteomes" id="UP000178254">
    <property type="component" value="Unassembled WGS sequence"/>
</dbReference>
<evidence type="ECO:0000313" key="3">
    <source>
        <dbReference type="Proteomes" id="UP000178254"/>
    </source>
</evidence>
<dbReference type="AlphaFoldDB" id="A0A1F6PC36"/>
<feature type="region of interest" description="Disordered" evidence="1">
    <location>
        <begin position="76"/>
        <end position="164"/>
    </location>
</feature>
<evidence type="ECO:0000256" key="1">
    <source>
        <dbReference type="SAM" id="MobiDB-lite"/>
    </source>
</evidence>
<protein>
    <recommendedName>
        <fullName evidence="4">Antitoxin</fullName>
    </recommendedName>
</protein>
<proteinExistence type="predicted"/>
<name>A0A1F6PC36_9BACT</name>
<sequence length="164" mass="18564">MNSSQFDRVMRILDRTGERCLVFDKSSDTGAMIMSLDEYEKFLNGGAGISDLSESDMLDKINRDISVWREKHQFENDSDNDFDWDFGQSAESDEPVGELVDEPVVEPINDNGMDFTAEPPIGEKPLDLAENEDSLGDLSVDNEIDLSQVPKDDEEEKFYLEPVE</sequence>
<evidence type="ECO:0000313" key="2">
    <source>
        <dbReference type="EMBL" id="OGH93688.1"/>
    </source>
</evidence>
<feature type="compositionally biased region" description="Acidic residues" evidence="1">
    <location>
        <begin position="129"/>
        <end position="144"/>
    </location>
</feature>
<feature type="compositionally biased region" description="Acidic residues" evidence="1">
    <location>
        <begin position="91"/>
        <end position="104"/>
    </location>
</feature>
<dbReference type="EMBL" id="MFRE01000023">
    <property type="protein sequence ID" value="OGH93688.1"/>
    <property type="molecule type" value="Genomic_DNA"/>
</dbReference>
<dbReference type="STRING" id="1798709.A2538_00600"/>
<accession>A0A1F6PC36</accession>